<gene>
    <name evidence="1" type="ORF">SKAU_G00188930</name>
</gene>
<keyword evidence="2" id="KW-1185">Reference proteome</keyword>
<dbReference type="Proteomes" id="UP001152622">
    <property type="component" value="Chromosome 6"/>
</dbReference>
<evidence type="ECO:0000313" key="2">
    <source>
        <dbReference type="Proteomes" id="UP001152622"/>
    </source>
</evidence>
<sequence length="115" mass="12421">MPPKSPGPARPAVGKSRLWLSIAAWRWICDAGRSGGAGPRVRMAIDSDQQGRSVGVGDARQNEAEWQVGFSPRLFVVFAEGSRRRGPGQTRLSVHPLRNDLALGDWHLSSCTSTG</sequence>
<name>A0A9Q1FDA0_SYNKA</name>
<dbReference type="EMBL" id="JAINUF010000006">
    <property type="protein sequence ID" value="KAJ8356099.1"/>
    <property type="molecule type" value="Genomic_DNA"/>
</dbReference>
<comment type="caution">
    <text evidence="1">The sequence shown here is derived from an EMBL/GenBank/DDBJ whole genome shotgun (WGS) entry which is preliminary data.</text>
</comment>
<reference evidence="1" key="1">
    <citation type="journal article" date="2023" name="Science">
        <title>Genome structures resolve the early diversification of teleost fishes.</title>
        <authorList>
            <person name="Parey E."/>
            <person name="Louis A."/>
            <person name="Montfort J."/>
            <person name="Bouchez O."/>
            <person name="Roques C."/>
            <person name="Iampietro C."/>
            <person name="Lluch J."/>
            <person name="Castinel A."/>
            <person name="Donnadieu C."/>
            <person name="Desvignes T."/>
            <person name="Floi Bucao C."/>
            <person name="Jouanno E."/>
            <person name="Wen M."/>
            <person name="Mejri S."/>
            <person name="Dirks R."/>
            <person name="Jansen H."/>
            <person name="Henkel C."/>
            <person name="Chen W.J."/>
            <person name="Zahm M."/>
            <person name="Cabau C."/>
            <person name="Klopp C."/>
            <person name="Thompson A.W."/>
            <person name="Robinson-Rechavi M."/>
            <person name="Braasch I."/>
            <person name="Lecointre G."/>
            <person name="Bobe J."/>
            <person name="Postlethwait J.H."/>
            <person name="Berthelot C."/>
            <person name="Roest Crollius H."/>
            <person name="Guiguen Y."/>
        </authorList>
    </citation>
    <scope>NUCLEOTIDE SEQUENCE</scope>
    <source>
        <strain evidence="1">WJC10195</strain>
    </source>
</reference>
<proteinExistence type="predicted"/>
<accession>A0A9Q1FDA0</accession>
<dbReference type="AlphaFoldDB" id="A0A9Q1FDA0"/>
<organism evidence="1 2">
    <name type="scientific">Synaphobranchus kaupii</name>
    <name type="common">Kaup's arrowtooth eel</name>
    <dbReference type="NCBI Taxonomy" id="118154"/>
    <lineage>
        <taxon>Eukaryota</taxon>
        <taxon>Metazoa</taxon>
        <taxon>Chordata</taxon>
        <taxon>Craniata</taxon>
        <taxon>Vertebrata</taxon>
        <taxon>Euteleostomi</taxon>
        <taxon>Actinopterygii</taxon>
        <taxon>Neopterygii</taxon>
        <taxon>Teleostei</taxon>
        <taxon>Anguilliformes</taxon>
        <taxon>Synaphobranchidae</taxon>
        <taxon>Synaphobranchus</taxon>
    </lineage>
</organism>
<protein>
    <submittedName>
        <fullName evidence="1">Uncharacterized protein</fullName>
    </submittedName>
</protein>
<evidence type="ECO:0000313" key="1">
    <source>
        <dbReference type="EMBL" id="KAJ8356099.1"/>
    </source>
</evidence>